<evidence type="ECO:0000256" key="5">
    <source>
        <dbReference type="SAM" id="Phobius"/>
    </source>
</evidence>
<dbReference type="GO" id="GO:0005886">
    <property type="term" value="C:plasma membrane"/>
    <property type="evidence" value="ECO:0007669"/>
    <property type="project" value="UniProtKB-ARBA"/>
</dbReference>
<accession>A0A7G9WDP3</accession>
<dbReference type="InterPro" id="IPR003339">
    <property type="entry name" value="ABC/ECF_trnsptr_transmembrane"/>
</dbReference>
<dbReference type="Proteomes" id="UP000516046">
    <property type="component" value="Chromosome"/>
</dbReference>
<evidence type="ECO:0000256" key="1">
    <source>
        <dbReference type="ARBA" id="ARBA00004141"/>
    </source>
</evidence>
<reference evidence="6 7" key="1">
    <citation type="submission" date="2020-08" db="EMBL/GenBank/DDBJ databases">
        <authorList>
            <person name="Ren C."/>
            <person name="Gu Y."/>
            <person name="Xu Y."/>
        </authorList>
    </citation>
    <scope>NUCLEOTIDE SEQUENCE [LARGE SCALE GENOMIC DNA]</scope>
    <source>
        <strain evidence="6 7">LBM18003</strain>
    </source>
</reference>
<dbReference type="CDD" id="cd16914">
    <property type="entry name" value="EcfT"/>
    <property type="match status" value="1"/>
</dbReference>
<evidence type="ECO:0000256" key="4">
    <source>
        <dbReference type="ARBA" id="ARBA00023136"/>
    </source>
</evidence>
<evidence type="ECO:0000313" key="7">
    <source>
        <dbReference type="Proteomes" id="UP000516046"/>
    </source>
</evidence>
<feature type="transmembrane region" description="Helical" evidence="5">
    <location>
        <begin position="223"/>
        <end position="241"/>
    </location>
</feature>
<organism evidence="6 7">
    <name type="scientific">Caproicibacterium amylolyticum</name>
    <dbReference type="NCBI Taxonomy" id="2766537"/>
    <lineage>
        <taxon>Bacteria</taxon>
        <taxon>Bacillati</taxon>
        <taxon>Bacillota</taxon>
        <taxon>Clostridia</taxon>
        <taxon>Eubacteriales</taxon>
        <taxon>Oscillospiraceae</taxon>
        <taxon>Caproicibacterium</taxon>
    </lineage>
</organism>
<sequence>MKFDSFHPAVNFLFFTAIFAFTVSSNHPVFVLISWICAFLFSLQLNGTRALVFNIVLIPCIGLFAAFYASFTHFGVTTLSINWIGNRITAESLLYGSIVGLTAAAVLMWISCFHATVPSDKIIYLFGRVAPKFSLLLSICLRLVPRIKAEESSINAAQCGIGRGKCQGSFFFRMRHAFREISILISWTLENFIQVSDSMKSRGFTLKKRTACSIYRFDNRDRIFVIFLCALITGAAAAAMFDQMQIQYDPQIVWNDITPISILFYVLYSLLCLLPAIVQAVTQIHFRLQESNV</sequence>
<protein>
    <submittedName>
        <fullName evidence="6">Energy-coupling factor transporter transmembrane protein EcfT</fullName>
    </submittedName>
</protein>
<feature type="transmembrane region" description="Helical" evidence="5">
    <location>
        <begin position="51"/>
        <end position="71"/>
    </location>
</feature>
<dbReference type="AlphaFoldDB" id="A0A7G9WDP3"/>
<evidence type="ECO:0000313" key="6">
    <source>
        <dbReference type="EMBL" id="QNO16805.1"/>
    </source>
</evidence>
<keyword evidence="4 5" id="KW-0472">Membrane</keyword>
<feature type="transmembrane region" description="Helical" evidence="5">
    <location>
        <begin position="261"/>
        <end position="281"/>
    </location>
</feature>
<feature type="transmembrane region" description="Helical" evidence="5">
    <location>
        <begin position="92"/>
        <end position="110"/>
    </location>
</feature>
<keyword evidence="2 5" id="KW-0812">Transmembrane</keyword>
<feature type="transmembrane region" description="Helical" evidence="5">
    <location>
        <begin position="12"/>
        <end position="45"/>
    </location>
</feature>
<name>A0A7G9WDP3_9FIRM</name>
<evidence type="ECO:0000256" key="3">
    <source>
        <dbReference type="ARBA" id="ARBA00022989"/>
    </source>
</evidence>
<dbReference type="KEGG" id="caml:H6X83_07395"/>
<proteinExistence type="predicted"/>
<dbReference type="RefSeq" id="WP_212505872.1">
    <property type="nucleotide sequence ID" value="NZ_CP060696.1"/>
</dbReference>
<gene>
    <name evidence="6" type="ORF">H6X83_07395</name>
</gene>
<dbReference type="EMBL" id="CP060696">
    <property type="protein sequence ID" value="QNO16805.1"/>
    <property type="molecule type" value="Genomic_DNA"/>
</dbReference>
<comment type="subcellular location">
    <subcellularLocation>
        <location evidence="1">Membrane</location>
        <topology evidence="1">Multi-pass membrane protein</topology>
    </subcellularLocation>
</comment>
<evidence type="ECO:0000256" key="2">
    <source>
        <dbReference type="ARBA" id="ARBA00022692"/>
    </source>
</evidence>
<keyword evidence="7" id="KW-1185">Reference proteome</keyword>
<keyword evidence="3 5" id="KW-1133">Transmembrane helix</keyword>